<dbReference type="Gene3D" id="2.130.10.10">
    <property type="entry name" value="YVTN repeat-like/Quinoprotein amine dehydrogenase"/>
    <property type="match status" value="4"/>
</dbReference>
<dbReference type="PROSITE" id="PS50082">
    <property type="entry name" value="WD_REPEATS_2"/>
    <property type="match status" value="7"/>
</dbReference>
<dbReference type="GO" id="GO:0045182">
    <property type="term" value="F:translation regulator activity"/>
    <property type="evidence" value="ECO:0007669"/>
    <property type="project" value="InterPro"/>
</dbReference>
<keyword evidence="4" id="KW-0687">Ribonucleoprotein</keyword>
<dbReference type="PRINTS" id="PR00320">
    <property type="entry name" value="GPROTEINBRPT"/>
</dbReference>
<keyword evidence="7" id="KW-0472">Membrane</keyword>
<protein>
    <submittedName>
        <fullName evidence="8">Transducin/WD40 repeat-like superfamily protein</fullName>
    </submittedName>
</protein>
<keyword evidence="3" id="KW-0677">Repeat</keyword>
<keyword evidence="9" id="KW-1185">Reference proteome</keyword>
<keyword evidence="7" id="KW-0812">Transmembrane</keyword>
<organism evidence="8 9">
    <name type="scientific">Actinidia rufa</name>
    <dbReference type="NCBI Taxonomy" id="165716"/>
    <lineage>
        <taxon>Eukaryota</taxon>
        <taxon>Viridiplantae</taxon>
        <taxon>Streptophyta</taxon>
        <taxon>Embryophyta</taxon>
        <taxon>Tracheophyta</taxon>
        <taxon>Spermatophyta</taxon>
        <taxon>Magnoliopsida</taxon>
        <taxon>eudicotyledons</taxon>
        <taxon>Gunneridae</taxon>
        <taxon>Pentapetalae</taxon>
        <taxon>asterids</taxon>
        <taxon>Ericales</taxon>
        <taxon>Actinidiaceae</taxon>
        <taxon>Actinidia</taxon>
    </lineage>
</organism>
<dbReference type="InterPro" id="IPR011047">
    <property type="entry name" value="Quinoprotein_ADH-like_sf"/>
</dbReference>
<dbReference type="AlphaFoldDB" id="A0A7J0DDU5"/>
<sequence length="682" mass="74633">MAETLVLRGTMRAHTDWLTKDDTGSTASPAPPHRPRSLRPGRVVLSSDGQFALSGSWDSELRLWDLSTGATARRFVGHTKDVLSVAFSVDNRQIVSASRDRTIKLWNTLGECKYTIQDGDAHSDWLKSTLAGHSGYVNTVAVSPDGSLCASGGKDGVILLWDLAEGKRLYSLDAGSIVHALCFSPNRYWLCAATEASIKIWDLESKPLLLISRSMPSRRRKWRRRRYAVFWCQEQGHLLHQLELECGWEHVVWACPETLPMLVSSWFHVKRKFACQTTGSTASPAAASPATVTSSRTWSSPPTASSPSPAPGTLNSACGTSPPAPPPAASSVTPRTFLSVAFSVDNRQIVSASRDRTIKLWNTLGECKYTIQDGDAHSDWVSCVRFSPNNLQPTIVSSSWDKTVKIWNLSNCKLKSTLAGHSGYVNTVAVSPDGSLCASGGKDGVILLWDLAEGKKLYSLDAGSIVHALCFSPNRYWLCAATEASIKIWDLESKTIVVDLKVDAKQEAEMAEGGDTQSSGVKNKVYFYFSSVISVGFVNVIVTSVFYAVYSVIDMLITYMHPVNQSIWCKRFDDGGGRMGLTESEKGDREQNGCRSGRERRGCRALEMAAKQSVTFIGIGGMYLPSEMKSLLERSKMSLARVESNSRVIYCTSLSWSADGSTLFGGYTDGVIRVWGIGIGRY</sequence>
<dbReference type="InterPro" id="IPR019775">
    <property type="entry name" value="WD40_repeat_CS"/>
</dbReference>
<feature type="transmembrane region" description="Helical" evidence="7">
    <location>
        <begin position="525"/>
        <end position="550"/>
    </location>
</feature>
<dbReference type="GO" id="GO:0043022">
    <property type="term" value="F:ribosome binding"/>
    <property type="evidence" value="ECO:0007669"/>
    <property type="project" value="InterPro"/>
</dbReference>
<proteinExistence type="inferred from homology"/>
<dbReference type="PROSITE" id="PS50294">
    <property type="entry name" value="WD_REPEATS_REGION"/>
    <property type="match status" value="5"/>
</dbReference>
<feature type="repeat" description="WD" evidence="5">
    <location>
        <begin position="374"/>
        <end position="417"/>
    </location>
</feature>
<dbReference type="InterPro" id="IPR015943">
    <property type="entry name" value="WD40/YVTN_repeat-like_dom_sf"/>
</dbReference>
<reference evidence="9" key="1">
    <citation type="submission" date="2019-07" db="EMBL/GenBank/DDBJ databases">
        <title>De Novo Assembly of kiwifruit Actinidia rufa.</title>
        <authorList>
            <person name="Sugita-Konishi S."/>
            <person name="Sato K."/>
            <person name="Mori E."/>
            <person name="Abe Y."/>
            <person name="Kisaki G."/>
            <person name="Hamano K."/>
            <person name="Suezawa K."/>
            <person name="Otani M."/>
            <person name="Fukuda T."/>
            <person name="Manabe T."/>
            <person name="Gomi K."/>
            <person name="Tabuchi M."/>
            <person name="Akimitsu K."/>
            <person name="Kataoka I."/>
        </authorList>
    </citation>
    <scope>NUCLEOTIDE SEQUENCE [LARGE SCALE GENOMIC DNA]</scope>
    <source>
        <strain evidence="9">cv. Fuchu</strain>
    </source>
</reference>
<dbReference type="GO" id="GO:1990904">
    <property type="term" value="C:ribonucleoprotein complex"/>
    <property type="evidence" value="ECO:0007669"/>
    <property type="project" value="UniProtKB-KW"/>
</dbReference>
<dbReference type="Pfam" id="PF00400">
    <property type="entry name" value="WD40"/>
    <property type="match status" value="9"/>
</dbReference>
<evidence type="ECO:0000256" key="3">
    <source>
        <dbReference type="ARBA" id="ARBA00022737"/>
    </source>
</evidence>
<evidence type="ECO:0000256" key="4">
    <source>
        <dbReference type="ARBA" id="ARBA00023274"/>
    </source>
</evidence>
<comment type="similarity">
    <text evidence="1">Belongs to the WD repeat G protein beta family. Ribosomal protein RACK1 subfamily.</text>
</comment>
<dbReference type="InterPro" id="IPR020472">
    <property type="entry name" value="WD40_PAC1"/>
</dbReference>
<dbReference type="SMART" id="SM00320">
    <property type="entry name" value="WD40"/>
    <property type="match status" value="9"/>
</dbReference>
<feature type="region of interest" description="Disordered" evidence="6">
    <location>
        <begin position="280"/>
        <end position="330"/>
    </location>
</feature>
<evidence type="ECO:0000256" key="7">
    <source>
        <dbReference type="SAM" id="Phobius"/>
    </source>
</evidence>
<feature type="repeat" description="WD" evidence="5">
    <location>
        <begin position="418"/>
        <end position="459"/>
    </location>
</feature>
<name>A0A7J0DDU5_9ERIC</name>
<dbReference type="Proteomes" id="UP000585474">
    <property type="component" value="Unassembled WGS sequence"/>
</dbReference>
<evidence type="ECO:0000256" key="5">
    <source>
        <dbReference type="PROSITE-ProRule" id="PRU00221"/>
    </source>
</evidence>
<dbReference type="PANTHER" id="PTHR19868">
    <property type="entry name" value="RECEPTOR FOR ACTIVATED PROTEIN KINASE C RACK1"/>
    <property type="match status" value="1"/>
</dbReference>
<dbReference type="EMBL" id="BJWL01000161">
    <property type="protein sequence ID" value="GFS32356.1"/>
    <property type="molecule type" value="Genomic_DNA"/>
</dbReference>
<gene>
    <name evidence="8" type="ORF">Acr_00g0022220</name>
</gene>
<evidence type="ECO:0000313" key="9">
    <source>
        <dbReference type="Proteomes" id="UP000585474"/>
    </source>
</evidence>
<feature type="repeat" description="WD" evidence="5">
    <location>
        <begin position="130"/>
        <end position="171"/>
    </location>
</feature>
<dbReference type="SUPFAM" id="SSF50998">
    <property type="entry name" value="Quinoprotein alcohol dehydrogenase-like"/>
    <property type="match status" value="1"/>
</dbReference>
<feature type="repeat" description="WD" evidence="5">
    <location>
        <begin position="652"/>
        <end position="682"/>
    </location>
</feature>
<feature type="repeat" description="WD" evidence="5">
    <location>
        <begin position="339"/>
        <end position="362"/>
    </location>
</feature>
<evidence type="ECO:0000256" key="6">
    <source>
        <dbReference type="SAM" id="MobiDB-lite"/>
    </source>
</evidence>
<feature type="region of interest" description="Disordered" evidence="6">
    <location>
        <begin position="18"/>
        <end position="41"/>
    </location>
</feature>
<evidence type="ECO:0000256" key="1">
    <source>
        <dbReference type="ARBA" id="ARBA00007253"/>
    </source>
</evidence>
<comment type="caution">
    <text evidence="8">The sequence shown here is derived from an EMBL/GenBank/DDBJ whole genome shotgun (WGS) entry which is preliminary data.</text>
</comment>
<keyword evidence="2 5" id="KW-0853">WD repeat</keyword>
<dbReference type="PROSITE" id="PS00678">
    <property type="entry name" value="WD_REPEATS_1"/>
    <property type="match status" value="4"/>
</dbReference>
<dbReference type="InterPro" id="IPR045223">
    <property type="entry name" value="RACK1-like"/>
</dbReference>
<dbReference type="CDD" id="cd00200">
    <property type="entry name" value="WD40"/>
    <property type="match status" value="1"/>
</dbReference>
<dbReference type="InterPro" id="IPR001680">
    <property type="entry name" value="WD40_rpt"/>
</dbReference>
<feature type="compositionally biased region" description="Low complexity" evidence="6">
    <location>
        <begin position="280"/>
        <end position="313"/>
    </location>
</feature>
<accession>A0A7J0DDU5</accession>
<dbReference type="FunFam" id="2.130.10.10:FF:000615">
    <property type="entry name" value="Receptor for activated C kinase 1"/>
    <property type="match status" value="2"/>
</dbReference>
<dbReference type="OrthoDB" id="7875889at2759"/>
<keyword evidence="7" id="KW-1133">Transmembrane helix</keyword>
<feature type="repeat" description="WD" evidence="5">
    <location>
        <begin position="43"/>
        <end position="74"/>
    </location>
</feature>
<feature type="repeat" description="WD" evidence="5">
    <location>
        <begin position="75"/>
        <end position="107"/>
    </location>
</feature>
<evidence type="ECO:0000313" key="8">
    <source>
        <dbReference type="EMBL" id="GFS32356.1"/>
    </source>
</evidence>
<evidence type="ECO:0000256" key="2">
    <source>
        <dbReference type="ARBA" id="ARBA00022574"/>
    </source>
</evidence>